<keyword evidence="1" id="KW-0802">TPR repeat</keyword>
<dbReference type="EMBL" id="PIUM01000001">
    <property type="protein sequence ID" value="PKU26511.1"/>
    <property type="molecule type" value="Genomic_DNA"/>
</dbReference>
<feature type="compositionally biased region" description="Low complexity" evidence="2">
    <location>
        <begin position="96"/>
        <end position="123"/>
    </location>
</feature>
<organism evidence="4 5">
    <name type="scientific">Telmatospirillum siberiense</name>
    <dbReference type="NCBI Taxonomy" id="382514"/>
    <lineage>
        <taxon>Bacteria</taxon>
        <taxon>Pseudomonadati</taxon>
        <taxon>Pseudomonadota</taxon>
        <taxon>Alphaproteobacteria</taxon>
        <taxon>Rhodospirillales</taxon>
        <taxon>Rhodospirillaceae</taxon>
        <taxon>Telmatospirillum</taxon>
    </lineage>
</organism>
<dbReference type="Pfam" id="PF13432">
    <property type="entry name" value="TPR_16"/>
    <property type="match status" value="2"/>
</dbReference>
<feature type="region of interest" description="Disordered" evidence="2">
    <location>
        <begin position="14"/>
        <end position="34"/>
    </location>
</feature>
<dbReference type="InterPro" id="IPR019734">
    <property type="entry name" value="TPR_rpt"/>
</dbReference>
<evidence type="ECO:0000313" key="5">
    <source>
        <dbReference type="Proteomes" id="UP000233293"/>
    </source>
</evidence>
<sequence length="416" mass="43485">MSVLYKALERASKARETLRSDPMPTPRLPLMGGRPARRRRLPVALSAVAAGLAIAAGVFVLFGDDLLSGLDRVSAPSPKVPGSPRKLPTLAQQPPAVMPAVPDAAPAQVGEKAGALSPQAAAASVEPSQPAPVQPASIQAAPAPVVPAKPAPVSTAPALPVAGRAAAGRPKVVQADEDLPAVLDRIRRERMAPALAQGVTVDRRTATADLTGRDGASSIAVSVAAAPNHEDANTAYDMLMRGQYEGALGLYDKILKSSPRNVAALLGKGTAEHKLRRYGDARESYRRVLAIDPGNREALTNTTAIVADLAPDQALGELRVLQKNYPAFSPISAQIASIEARRDNLAAAILALGDAVAQSPDNGLYRLNLAILQDRAGDREAAVASYRQAVDLLGGASSLPVPLDQIRQRLRYLQGR</sequence>
<reference evidence="5" key="1">
    <citation type="submission" date="2017-12" db="EMBL/GenBank/DDBJ databases">
        <title>Draft genome sequence of Telmatospirillum siberiense 26-4b1T, an acidotolerant peatland alphaproteobacterium potentially involved in sulfur cycling.</title>
        <authorList>
            <person name="Hausmann B."/>
            <person name="Pjevac P."/>
            <person name="Schreck K."/>
            <person name="Herbold C.W."/>
            <person name="Daims H."/>
            <person name="Wagner M."/>
            <person name="Pester M."/>
            <person name="Loy A."/>
        </authorList>
    </citation>
    <scope>NUCLEOTIDE SEQUENCE [LARGE SCALE GENOMIC DNA]</scope>
    <source>
        <strain evidence="5">26-4b1</strain>
    </source>
</reference>
<dbReference type="SMART" id="SM00028">
    <property type="entry name" value="TPR"/>
    <property type="match status" value="3"/>
</dbReference>
<dbReference type="PROSITE" id="PS50005">
    <property type="entry name" value="TPR"/>
    <property type="match status" value="1"/>
</dbReference>
<name>A0A2N3Q1P5_9PROT</name>
<feature type="transmembrane region" description="Helical" evidence="3">
    <location>
        <begin position="41"/>
        <end position="62"/>
    </location>
</feature>
<feature type="region of interest" description="Disordered" evidence="2">
    <location>
        <begin position="96"/>
        <end position="136"/>
    </location>
</feature>
<keyword evidence="3" id="KW-0812">Transmembrane</keyword>
<evidence type="ECO:0000256" key="3">
    <source>
        <dbReference type="SAM" id="Phobius"/>
    </source>
</evidence>
<dbReference type="OrthoDB" id="7365150at2"/>
<protein>
    <submittedName>
        <fullName evidence="4">Uncharacterized protein</fullName>
    </submittedName>
</protein>
<dbReference type="SUPFAM" id="SSF48452">
    <property type="entry name" value="TPR-like"/>
    <property type="match status" value="1"/>
</dbReference>
<dbReference type="InterPro" id="IPR011990">
    <property type="entry name" value="TPR-like_helical_dom_sf"/>
</dbReference>
<dbReference type="AlphaFoldDB" id="A0A2N3Q1P5"/>
<evidence type="ECO:0000256" key="2">
    <source>
        <dbReference type="SAM" id="MobiDB-lite"/>
    </source>
</evidence>
<keyword evidence="5" id="KW-1185">Reference proteome</keyword>
<keyword evidence="3" id="KW-0472">Membrane</keyword>
<proteinExistence type="predicted"/>
<evidence type="ECO:0000256" key="1">
    <source>
        <dbReference type="PROSITE-ProRule" id="PRU00339"/>
    </source>
</evidence>
<dbReference type="Proteomes" id="UP000233293">
    <property type="component" value="Unassembled WGS sequence"/>
</dbReference>
<comment type="caution">
    <text evidence="4">The sequence shown here is derived from an EMBL/GenBank/DDBJ whole genome shotgun (WGS) entry which is preliminary data.</text>
</comment>
<dbReference type="RefSeq" id="WP_101248742.1">
    <property type="nucleotide sequence ID" value="NZ_PIUM01000001.1"/>
</dbReference>
<accession>A0A2N3Q1P5</accession>
<evidence type="ECO:0000313" key="4">
    <source>
        <dbReference type="EMBL" id="PKU26511.1"/>
    </source>
</evidence>
<keyword evidence="3" id="KW-1133">Transmembrane helix</keyword>
<dbReference type="Gene3D" id="1.25.40.10">
    <property type="entry name" value="Tetratricopeptide repeat domain"/>
    <property type="match status" value="2"/>
</dbReference>
<feature type="repeat" description="TPR" evidence="1">
    <location>
        <begin position="262"/>
        <end position="295"/>
    </location>
</feature>
<gene>
    <name evidence="4" type="ORF">CWS72_01310</name>
</gene>